<organism evidence="3 4">
    <name type="scientific">Reinekea forsetii</name>
    <dbReference type="NCBI Taxonomy" id="1336806"/>
    <lineage>
        <taxon>Bacteria</taxon>
        <taxon>Pseudomonadati</taxon>
        <taxon>Pseudomonadota</taxon>
        <taxon>Gammaproteobacteria</taxon>
        <taxon>Oceanospirillales</taxon>
        <taxon>Saccharospirillaceae</taxon>
        <taxon>Reinekea</taxon>
    </lineage>
</organism>
<keyword evidence="2" id="KW-0472">Membrane</keyword>
<reference evidence="3 4" key="1">
    <citation type="journal article" date="2017" name="Environ. Microbiol.">
        <title>Genomic and physiological analyses of 'Reinekea forsetii' reveal a versatile opportunistic lifestyle during spring algae blooms.</title>
        <authorList>
            <person name="Avci B."/>
            <person name="Hahnke R.L."/>
            <person name="Chafee M."/>
            <person name="Fischer T."/>
            <person name="Gruber-Vodicka H."/>
            <person name="Tegetmeyer H.E."/>
            <person name="Harder J."/>
            <person name="Fuchs B.M."/>
            <person name="Amann R.I."/>
            <person name="Teeling H."/>
        </authorList>
    </citation>
    <scope>NUCLEOTIDE SEQUENCE [LARGE SCALE GENOMIC DNA]</scope>
    <source>
        <strain evidence="3 4">Hel1_31_D35</strain>
    </source>
</reference>
<evidence type="ECO:0000256" key="1">
    <source>
        <dbReference type="SAM" id="MobiDB-lite"/>
    </source>
</evidence>
<dbReference type="Proteomes" id="UP000229757">
    <property type="component" value="Chromosome"/>
</dbReference>
<keyword evidence="2" id="KW-1133">Transmembrane helix</keyword>
<evidence type="ECO:0000256" key="2">
    <source>
        <dbReference type="SAM" id="Phobius"/>
    </source>
</evidence>
<evidence type="ECO:0000313" key="3">
    <source>
        <dbReference type="EMBL" id="ATX76425.1"/>
    </source>
</evidence>
<name>A0A2K8KNQ3_9GAMM</name>
<dbReference type="NCBIfam" id="TIGR01643">
    <property type="entry name" value="YD_repeat_2x"/>
    <property type="match status" value="1"/>
</dbReference>
<keyword evidence="2" id="KW-0812">Transmembrane</keyword>
<dbReference type="InterPro" id="IPR006530">
    <property type="entry name" value="YD"/>
</dbReference>
<evidence type="ECO:0000313" key="4">
    <source>
        <dbReference type="Proteomes" id="UP000229757"/>
    </source>
</evidence>
<dbReference type="Gene3D" id="2.180.10.10">
    <property type="entry name" value="RHS repeat-associated core"/>
    <property type="match status" value="1"/>
</dbReference>
<dbReference type="KEGG" id="rfo:REIFOR_01279"/>
<feature type="transmembrane region" description="Helical" evidence="2">
    <location>
        <begin position="7"/>
        <end position="25"/>
    </location>
</feature>
<sequence length="638" mass="71336">MKYIWIGFFYIFINSTAMAGYYFYLPGTYGVNSGFSIPVHTPTTPHVAHDPMYVEYNGAPGPYGWGSDPDLDWVVALVVDSLNSDAAWTRTDQECYRYSAQEGIGLYWYWYGGTVGDFGAMLSSPNCDDQYGTNRHSIHAGNSKFTSCPDGQAPLDNNYPPTCGVMVCTCDELKNEADNTCTPMAPLTEWQPGDAGQFFTFPDNNHDDAPRCSVPAPEKDGLPNSCEKTNTSSADPIDCATGQKKYFETDYSGLGLDALSFRRLYESPLSTATEDPLADSPLSTGHNWQPRDLPSLSHRTFADGARAKTFRLGRRIERIFFFPAGSSTYSVNTALRGIELLHEAGNDVVTLAGGQRYVFNDQGQITQDTGAHQQPRFTYGWTTINGVDRLARVINRFGRFLDYQYTNTGELAILTDQDGVQVLYQYASDGKLLKVIYPDTTPELTDNPSKTYLYEDDRYPDYVTGILNQAGDRIANIAYDAAGKATLSELYNGNDRVEVSYPTDGEAIVRFYRDIDTNAYREEHYFYGQFRGKYQLTTKQITRCDNCDLSSETWIFNDQALLARHTSQEGTVTEWTYDAQDRLLSTTVGVGTPEAHTETVNWHDTLNEIESQNTATELTSFRYDAEGNRTNSTVNPAH</sequence>
<accession>A0A2K8KNQ3</accession>
<proteinExistence type="predicted"/>
<protein>
    <submittedName>
        <fullName evidence="3">Type IV secretion protein Rhs</fullName>
    </submittedName>
</protein>
<keyword evidence="4" id="KW-1185">Reference proteome</keyword>
<dbReference type="Pfam" id="PF05593">
    <property type="entry name" value="RHS_repeat"/>
    <property type="match status" value="1"/>
</dbReference>
<feature type="region of interest" description="Disordered" evidence="1">
    <location>
        <begin position="270"/>
        <end position="291"/>
    </location>
</feature>
<dbReference type="EMBL" id="CP011797">
    <property type="protein sequence ID" value="ATX76425.1"/>
    <property type="molecule type" value="Genomic_DNA"/>
</dbReference>
<dbReference type="AlphaFoldDB" id="A0A2K8KNQ3"/>
<dbReference type="InterPro" id="IPR031325">
    <property type="entry name" value="RHS_repeat"/>
</dbReference>
<gene>
    <name evidence="3" type="ORF">REIFOR_01279</name>
</gene>